<dbReference type="Gene3D" id="2.60.40.4070">
    <property type="match status" value="1"/>
</dbReference>
<evidence type="ECO:0000313" key="2">
    <source>
        <dbReference type="Proteomes" id="UP000233256"/>
    </source>
</evidence>
<proteinExistence type="predicted"/>
<gene>
    <name evidence="1" type="ORF">CVV64_08410</name>
</gene>
<sequence>AGASGSAVSVADTAKCNADGTLAVTPGSARIGATLTFTVTDQDLNTAVGTAQSVTVNISTGFGDTYAAVLTETGGADSGIFQISTSIVTGAVNGANTTLETVPGDTIKAVWSETSIVSGSGSVNHSTTAGVLGNMMTGIVNMYSDSGYSTPILKLPSSGSMYIEIVDNDANRNSSAVETFTIQISSTAGAATGAGNDDETVTMTESGTGTGVFRGTLALSRSRLITDGNNNLSVIEATGSDAVSVTYSDLMNSSGAVSSVVKIFEVNSDSTLEIIEATVSTGKTFKIRILDGDRDTTTAIDQFTITVTGSGGDSDTVTMRETGAETAIFEATVPVSLGSSYNNEGTVQCLNGETITARYVDSDPLISPVQVSLSDSVPVSTPLSHDGSIQITRDDLFTGVSSFAVGQTIHVVVNDPDLGAAPTIAVVCAPGGDTENLLMTQAGTSRYILSLRPQAGAANSGDGTLQVSDGDTVTIRYTDVIDATGNPNVSRSATVSTVYHAATVEFTDPGWSTAQTMIRVGGGVYLQVLNHDSNINTGILESITVTLESRNGSGTLIETVNLTLRESGVNSGLFRGSIRTDYATSVPGSIAVNDGYSLRASFTDPVNPAGANTVVAALVTARNSGIAATLSPAGASLQVSSASALVFTVTDPFRSGTASVSIEVSSLAGDIVNLVCASGAGNTFVSASMPVRYGTVNPSDTVLQVRQGDLVRVRYRDLYGENLYAVVATGASTTATIELPDTMTSGGPAVIQAGGTLRIRVTDPDVNTSASLETLQIALTAPTIGGDTLNVTLTETGPTTGIFEGSTQITHGAVTDPAVMEVFGSGVLTASYIDARDSIGNINQTRTATALLVNDGVVEIAAAAGSTLSPGESLTVTVRDSDLDTTAAADSVTVTIVSSMGDVEMVSLTETGVHTGIFQKLLQSGAGVVVDEPAGSEIIQVQPGDLISCTYVDAVSKSSMTPSPKSSTLSVGHDRLNNVSLGVVTSPARAGVGQQYQVTFFVTNTLPKNGIIVLEFPQGYDISRAALGAFAISPGLNFGGGSIGRSGTILSMIRAGDGDDIPAGNGLQLVFTDVVNPPAVGGSGSFTVRTTSSAGDEIDVSHPIPGIPIQASSVTMTSLAVTPPSIGGKHVVGQVGNLVVTFVTSEEMPADAVIKISCATDFDLEKITGASGTGINGTLELSRVGNVVVLKRNAGSFRAAGTTVNLVIAGVKNPSNTSAAGTLPPFQVAVYTSADALVETRSSVVPAVETGGTISSALVKLESVLPDTYTNAIISLFPDHQIPSDGSIQVNFPTGFDLTGISGVTSRTGQISGSISSGASGQIVTVRRSGGSYVSIPITDLVIFGVKTPPVSGKTADFSISTRTITNTMIDSITTVSGVTIEGGSSGSIALLDNNYSSSMATVVPGSLLYVQIIDADLNLNAGVAEIMTVTLRAVGGNNDLMSVVLTETANSTGVFRGTAQTAYAQAGVSGNSVLEIRGGDIITATYVDSVTSGGVGNITRTSNPVDTLIGATGVLQVTSYNSAVGGIAGVTTSQIASWEIGSTPAIGVRVTGEQPGQPVKVSVSTAAGDRESVSLVNLPVGSTTYVGYFFARYSKALYTSNNVVETDRASAISVVYEDALNGLGQTGVSTGVTIEATLTPSTLVKVSGDRQRSNEGILPVALSVRITNAYDVPVSNAVIEWIANAVDNSTFQPSIQAIYSGQGSFSTRSRGVTDDNGVSQAKWKIVKTDQQQTASSVFIVGGAVSGTPPGTASLQLRTSFTANFEAKQENIMIYSTSNLDARAGGVPIAEGLQFVTFVAGDSSAQSSLEVVKTADEIIANRDNPNPPWPSLVARYFESIIVFPPDPVVTDVEFKVEAKISKDFQDVNGNIIDGPEELNFNVSGAAGSLESASRLKEFYTLVPTPDTPNTFSSDLETIIRLPLGNWEQEFTVEKLDNATRSTSGNDLKLGVYRFTGVQWQLQEFLRYERYLVDPINNTYRYYINARSGSQFTVYTVAKAVDVNLAGSATELISKVSLDNNPFTPNGDGRNDRVTISFILGAKSSVTVKIFDSTGEMVRVLAKSQIRSSGYQAFTWDGALPWGETVNPGIYVFEIEAVGTADHQSARKTGMLGVVE</sequence>
<reference evidence="1 2" key="1">
    <citation type="journal article" date="2017" name="ISME J.">
        <title>Potential for microbial H2 and metal transformations associated with novel bacteria and archaea in deep terrestrial subsurface sediments.</title>
        <authorList>
            <person name="Hernsdorf A.W."/>
            <person name="Amano Y."/>
            <person name="Miyakawa K."/>
            <person name="Ise K."/>
            <person name="Suzuki Y."/>
            <person name="Anantharaman K."/>
            <person name="Probst A."/>
            <person name="Burstein D."/>
            <person name="Thomas B.C."/>
            <person name="Banfield J.F."/>
        </authorList>
    </citation>
    <scope>NUCLEOTIDE SEQUENCE [LARGE SCALE GENOMIC DNA]</scope>
    <source>
        <strain evidence="1">HGW-Wallbacteria-1</strain>
    </source>
</reference>
<protein>
    <submittedName>
        <fullName evidence="1">Uncharacterized protein</fullName>
    </submittedName>
</protein>
<dbReference type="EMBL" id="PGXC01000005">
    <property type="protein sequence ID" value="PKK90377.1"/>
    <property type="molecule type" value="Genomic_DNA"/>
</dbReference>
<dbReference type="Pfam" id="PF13585">
    <property type="entry name" value="CHU_C"/>
    <property type="match status" value="1"/>
</dbReference>
<comment type="caution">
    <text evidence="1">The sequence shown here is derived from an EMBL/GenBank/DDBJ whole genome shotgun (WGS) entry which is preliminary data.</text>
</comment>
<feature type="non-terminal residue" evidence="1">
    <location>
        <position position="1"/>
    </location>
</feature>
<accession>A0A2N1PPW2</accession>
<evidence type="ECO:0000313" key="1">
    <source>
        <dbReference type="EMBL" id="PKK90377.1"/>
    </source>
</evidence>
<dbReference type="Proteomes" id="UP000233256">
    <property type="component" value="Unassembled WGS sequence"/>
</dbReference>
<organism evidence="1 2">
    <name type="scientific">Candidatus Wallbacteria bacterium HGW-Wallbacteria-1</name>
    <dbReference type="NCBI Taxonomy" id="2013854"/>
    <lineage>
        <taxon>Bacteria</taxon>
        <taxon>Candidatus Walliibacteriota</taxon>
    </lineage>
</organism>
<name>A0A2N1PPW2_9BACT</name>